<dbReference type="NCBIfam" id="TIGR00791">
    <property type="entry name" value="gntP"/>
    <property type="match status" value="1"/>
</dbReference>
<organism evidence="2 3">
    <name type="scientific">Nocardioides daphniae</name>
    <dbReference type="NCBI Taxonomy" id="402297"/>
    <lineage>
        <taxon>Bacteria</taxon>
        <taxon>Bacillati</taxon>
        <taxon>Actinomycetota</taxon>
        <taxon>Actinomycetes</taxon>
        <taxon>Propionibacteriales</taxon>
        <taxon>Nocardioidaceae</taxon>
        <taxon>Nocardioides</taxon>
    </lineage>
</organism>
<gene>
    <name evidence="2" type="ORF">GCM10007231_22040</name>
</gene>
<feature type="transmembrane region" description="Helical" evidence="1">
    <location>
        <begin position="278"/>
        <end position="298"/>
    </location>
</feature>
<sequence length="501" mass="50977">MAVGTYRYGVKQVTGGVRMDPMEPVYGATTLLLIAAAAVAVLLVLIIALKMHAFVALVLVSLGTAVAAGIPMADVAPVAISFFSSTLGTVALLVGLGAMIGRLLEVTGGAQVLADTMIARFGEARAPFALGVAALLFGLPIFFDAGLVVFLPIIFSVATRFGGSVLKYALPAAGAFAAMHAVVPPHPGPVTAAVTIDASVGLTLLIGLPVAVIAWFVGVHLFTLAYAGRIYVPIDASVLTGERVPAGAVGAGGMGDAGGTDSAPTTAETATAPRLPSFLHVLSVLLLPLVLIGTNTVLDTLRKNETISADGLVVDTFIFLGQTPVALLLTLLYATYTLGTKRRSLAQLESILNDALAPICAIILITGAGGMFGGVLRYSGIGAALSDSLEDLGLPLVVSAFVIATILRVAQGSATVALTTAAGLIAAGVETADPSAVQLVALVMAIAAGATVLSHVNDSGFWLVSRFFGMDVKTTLRTWTVMETTLGLSVFVLACGIWLVG</sequence>
<feature type="transmembrane region" description="Helical" evidence="1">
    <location>
        <begin position="78"/>
        <end position="96"/>
    </location>
</feature>
<feature type="transmembrane region" description="Helical" evidence="1">
    <location>
        <begin position="165"/>
        <end position="183"/>
    </location>
</feature>
<feature type="transmembrane region" description="Helical" evidence="1">
    <location>
        <begin position="203"/>
        <end position="227"/>
    </location>
</feature>
<feature type="transmembrane region" description="Helical" evidence="1">
    <location>
        <begin position="54"/>
        <end position="72"/>
    </location>
</feature>
<feature type="transmembrane region" description="Helical" evidence="1">
    <location>
        <begin position="25"/>
        <end position="47"/>
    </location>
</feature>
<dbReference type="Pfam" id="PF02447">
    <property type="entry name" value="GntP_permease"/>
    <property type="match status" value="1"/>
</dbReference>
<dbReference type="PIRSF" id="PIRSF002746">
    <property type="entry name" value="Gluconate_transporter"/>
    <property type="match status" value="1"/>
</dbReference>
<evidence type="ECO:0000313" key="2">
    <source>
        <dbReference type="EMBL" id="GGD22559.1"/>
    </source>
</evidence>
<dbReference type="PANTHER" id="PTHR30354">
    <property type="entry name" value="GNT FAMILY GLUCONATE TRANSPORTER"/>
    <property type="match status" value="1"/>
</dbReference>
<comment type="caution">
    <text evidence="2">The sequence shown here is derived from an EMBL/GenBank/DDBJ whole genome shotgun (WGS) entry which is preliminary data.</text>
</comment>
<evidence type="ECO:0000256" key="1">
    <source>
        <dbReference type="SAM" id="Phobius"/>
    </source>
</evidence>
<feature type="transmembrane region" description="Helical" evidence="1">
    <location>
        <begin position="396"/>
        <end position="429"/>
    </location>
</feature>
<feature type="transmembrane region" description="Helical" evidence="1">
    <location>
        <begin position="476"/>
        <end position="500"/>
    </location>
</feature>
<protein>
    <submittedName>
        <fullName evidence="2">Permease</fullName>
    </submittedName>
</protein>
<keyword evidence="3" id="KW-1185">Reference proteome</keyword>
<feature type="transmembrane region" description="Helical" evidence="1">
    <location>
        <begin position="128"/>
        <end position="153"/>
    </location>
</feature>
<feature type="transmembrane region" description="Helical" evidence="1">
    <location>
        <begin position="318"/>
        <end position="339"/>
    </location>
</feature>
<name>A0ABQ1QDF5_9ACTN</name>
<dbReference type="EMBL" id="BMCK01000003">
    <property type="protein sequence ID" value="GGD22559.1"/>
    <property type="molecule type" value="Genomic_DNA"/>
</dbReference>
<reference evidence="3" key="1">
    <citation type="journal article" date="2019" name="Int. J. Syst. Evol. Microbiol.">
        <title>The Global Catalogue of Microorganisms (GCM) 10K type strain sequencing project: providing services to taxonomists for standard genome sequencing and annotation.</title>
        <authorList>
            <consortium name="The Broad Institute Genomics Platform"/>
            <consortium name="The Broad Institute Genome Sequencing Center for Infectious Disease"/>
            <person name="Wu L."/>
            <person name="Ma J."/>
        </authorList>
    </citation>
    <scope>NUCLEOTIDE SEQUENCE [LARGE SCALE GENOMIC DNA]</scope>
    <source>
        <strain evidence="3">CCM 7403</strain>
    </source>
</reference>
<feature type="transmembrane region" description="Helical" evidence="1">
    <location>
        <begin position="436"/>
        <end position="456"/>
    </location>
</feature>
<feature type="transmembrane region" description="Helical" evidence="1">
    <location>
        <begin position="351"/>
        <end position="376"/>
    </location>
</feature>
<dbReference type="Proteomes" id="UP000630594">
    <property type="component" value="Unassembled WGS sequence"/>
</dbReference>
<dbReference type="InterPro" id="IPR003474">
    <property type="entry name" value="Glcn_transporter"/>
</dbReference>
<keyword evidence="1" id="KW-0472">Membrane</keyword>
<accession>A0ABQ1QDF5</accession>
<dbReference type="PANTHER" id="PTHR30354:SF25">
    <property type="entry name" value="INNER MEMBRANE PERMEASE YGBN"/>
    <property type="match status" value="1"/>
</dbReference>
<keyword evidence="1" id="KW-0812">Transmembrane</keyword>
<evidence type="ECO:0000313" key="3">
    <source>
        <dbReference type="Proteomes" id="UP000630594"/>
    </source>
</evidence>
<keyword evidence="1" id="KW-1133">Transmembrane helix</keyword>
<proteinExistence type="predicted"/>